<evidence type="ECO:0000256" key="6">
    <source>
        <dbReference type="ARBA" id="ARBA00032316"/>
    </source>
</evidence>
<reference evidence="9" key="1">
    <citation type="journal article" date="2009" name="Biochem. J.">
        <title>Characterization of the phenylurea hydrolases A and B: founding members of a novel amidohydrolase subgroup.</title>
        <authorList>
            <person name="Khurana J.L."/>
            <person name="Jackson C.J."/>
            <person name="Scott C."/>
            <person name="Pandey G."/>
            <person name="Horne I."/>
            <person name="Russell R.J."/>
            <person name="Herlt A."/>
            <person name="Easton C.J."/>
            <person name="Oakeshott J.G."/>
        </authorList>
    </citation>
    <scope>NUCLEOTIDE SEQUENCE</scope>
    <source>
        <strain evidence="9">JK1</strain>
    </source>
</reference>
<dbReference type="InterPro" id="IPR020616">
    <property type="entry name" value="Thiolase_N"/>
</dbReference>
<protein>
    <recommendedName>
        <fullName evidence="1">propanoyl-CoA C-acyltransferase</fullName>
        <ecNumber evidence="1">2.3.1.176</ecNumber>
    </recommendedName>
    <alternativeName>
        <fullName evidence="6">Propanoyl-CoA C-acyltransferase</fullName>
    </alternativeName>
</protein>
<dbReference type="Pfam" id="PF00108">
    <property type="entry name" value="Thiolase_N"/>
    <property type="match status" value="1"/>
</dbReference>
<dbReference type="EC" id="2.3.1.176" evidence="1"/>
<evidence type="ECO:0000256" key="2">
    <source>
        <dbReference type="ARBA" id="ARBA00022448"/>
    </source>
</evidence>
<dbReference type="SUPFAM" id="SSF53901">
    <property type="entry name" value="Thiolase-like"/>
    <property type="match status" value="2"/>
</dbReference>
<accession>B8R4J1</accession>
<sequence length="382" mass="39776">MREVVIVGADMTPFAKHRDTTLAALGARAALGALRDAGADRAQIDAVYCGNVLGGMMVGQRTILPLGMGGMPVINVENACSSSASALHEAYRAVGNGVYDTVLVIGSEKLTALGGGPLPLPEEDHEVANGQIMPAVYAMRARRYMHEFGLKAEDLAAVAVKARRHGARNPYAQMRKETTVEEVLSSRPVALPLTLFQACPNGDGAAALVVTAREHADRFNNTPVAIRASVLHSGTPTAGFRDMTMPEISQHGAADAYRQAGVGPDDIDVVELHDAFTIAELIYYEALGFAERGGAAQLLHSGATTFGGSTVVNPSGGLLAKGHPIGATGAAQAVEIVWHLRGQAGARQVTGARWGMTHATGGGMSMVDHGACTIHIFEGLAA</sequence>
<evidence type="ECO:0000313" key="9">
    <source>
        <dbReference type="EMBL" id="ACL11821.1"/>
    </source>
</evidence>
<dbReference type="CDD" id="cd00829">
    <property type="entry name" value="SCP-x_thiolase"/>
    <property type="match status" value="1"/>
</dbReference>
<keyword evidence="4" id="KW-0445">Lipid transport</keyword>
<evidence type="ECO:0000256" key="5">
    <source>
        <dbReference type="ARBA" id="ARBA00023121"/>
    </source>
</evidence>
<dbReference type="InterPro" id="IPR055140">
    <property type="entry name" value="Thiolase_C_2"/>
</dbReference>
<organism evidence="9">
    <name type="scientific">Mycolicibacterium brisbanense</name>
    <dbReference type="NCBI Taxonomy" id="146020"/>
    <lineage>
        <taxon>Bacteria</taxon>
        <taxon>Bacillati</taxon>
        <taxon>Actinomycetota</taxon>
        <taxon>Actinomycetes</taxon>
        <taxon>Mycobacteriales</taxon>
        <taxon>Mycobacteriaceae</taxon>
        <taxon>Mycolicibacterium</taxon>
    </lineage>
</organism>
<keyword evidence="3" id="KW-0808">Transferase</keyword>
<evidence type="ECO:0000259" key="7">
    <source>
        <dbReference type="Pfam" id="PF00108"/>
    </source>
</evidence>
<dbReference type="GO" id="GO:0016747">
    <property type="term" value="F:acyltransferase activity, transferring groups other than amino-acyl groups"/>
    <property type="evidence" value="ECO:0007669"/>
    <property type="project" value="InterPro"/>
</dbReference>
<evidence type="ECO:0000259" key="8">
    <source>
        <dbReference type="Pfam" id="PF22691"/>
    </source>
</evidence>
<evidence type="ECO:0000256" key="3">
    <source>
        <dbReference type="ARBA" id="ARBA00022679"/>
    </source>
</evidence>
<dbReference type="Pfam" id="PF22691">
    <property type="entry name" value="Thiolase_C_1"/>
    <property type="match status" value="1"/>
</dbReference>
<dbReference type="InterPro" id="IPR016039">
    <property type="entry name" value="Thiolase-like"/>
</dbReference>
<evidence type="ECO:0000256" key="4">
    <source>
        <dbReference type="ARBA" id="ARBA00023055"/>
    </source>
</evidence>
<dbReference type="PROSITE" id="PS00737">
    <property type="entry name" value="THIOLASE_2"/>
    <property type="match status" value="1"/>
</dbReference>
<dbReference type="InterPro" id="IPR002155">
    <property type="entry name" value="Thiolase"/>
</dbReference>
<keyword evidence="2" id="KW-0813">Transport</keyword>
<evidence type="ECO:0000256" key="1">
    <source>
        <dbReference type="ARBA" id="ARBA00012352"/>
    </source>
</evidence>
<name>B8R4J1_9MYCO</name>
<proteinExistence type="predicted"/>
<keyword evidence="5" id="KW-0446">Lipid-binding</keyword>
<dbReference type="AlphaFoldDB" id="B8R4J1"/>
<dbReference type="PANTHER" id="PTHR42870">
    <property type="entry name" value="ACETYL-COA C-ACETYLTRANSFERASE"/>
    <property type="match status" value="1"/>
</dbReference>
<dbReference type="GO" id="GO:0008289">
    <property type="term" value="F:lipid binding"/>
    <property type="evidence" value="ECO:0007669"/>
    <property type="project" value="UniProtKB-KW"/>
</dbReference>
<dbReference type="GO" id="GO:0006869">
    <property type="term" value="P:lipid transport"/>
    <property type="evidence" value="ECO:0007669"/>
    <property type="project" value="UniProtKB-KW"/>
</dbReference>
<feature type="domain" description="Thiolase C-terminal" evidence="8">
    <location>
        <begin position="241"/>
        <end position="365"/>
    </location>
</feature>
<dbReference type="PIRSF" id="PIRSF000429">
    <property type="entry name" value="Ac-CoA_Ac_transf"/>
    <property type="match status" value="1"/>
</dbReference>
<dbReference type="Gene3D" id="3.40.47.10">
    <property type="match status" value="1"/>
</dbReference>
<dbReference type="InterPro" id="IPR020613">
    <property type="entry name" value="Thiolase_CS"/>
</dbReference>
<dbReference type="PANTHER" id="PTHR42870:SF1">
    <property type="entry name" value="NON-SPECIFIC LIPID-TRANSFER PROTEIN-LIKE 2"/>
    <property type="match status" value="1"/>
</dbReference>
<dbReference type="EMBL" id="EU851876">
    <property type="protein sequence ID" value="ACL11821.1"/>
    <property type="molecule type" value="Genomic_DNA"/>
</dbReference>
<feature type="domain" description="Thiolase N-terminal" evidence="7">
    <location>
        <begin position="4"/>
        <end position="178"/>
    </location>
</feature>